<evidence type="ECO:0000313" key="2">
    <source>
        <dbReference type="Proteomes" id="UP001162992"/>
    </source>
</evidence>
<organism evidence="1 2">
    <name type="scientific">Diphasiastrum complanatum</name>
    <name type="common">Issler's clubmoss</name>
    <name type="synonym">Lycopodium complanatum</name>
    <dbReference type="NCBI Taxonomy" id="34168"/>
    <lineage>
        <taxon>Eukaryota</taxon>
        <taxon>Viridiplantae</taxon>
        <taxon>Streptophyta</taxon>
        <taxon>Embryophyta</taxon>
        <taxon>Tracheophyta</taxon>
        <taxon>Lycopodiopsida</taxon>
        <taxon>Lycopodiales</taxon>
        <taxon>Lycopodiaceae</taxon>
        <taxon>Lycopodioideae</taxon>
        <taxon>Diphasiastrum</taxon>
    </lineage>
</organism>
<protein>
    <submittedName>
        <fullName evidence="1">Uncharacterized protein</fullName>
    </submittedName>
</protein>
<reference evidence="2" key="1">
    <citation type="journal article" date="2024" name="Proc. Natl. Acad. Sci. U.S.A.">
        <title>Extraordinary preservation of gene collinearity over three hundred million years revealed in homosporous lycophytes.</title>
        <authorList>
            <person name="Li C."/>
            <person name="Wickell D."/>
            <person name="Kuo L.Y."/>
            <person name="Chen X."/>
            <person name="Nie B."/>
            <person name="Liao X."/>
            <person name="Peng D."/>
            <person name="Ji J."/>
            <person name="Jenkins J."/>
            <person name="Williams M."/>
            <person name="Shu S."/>
            <person name="Plott C."/>
            <person name="Barry K."/>
            <person name="Rajasekar S."/>
            <person name="Grimwood J."/>
            <person name="Han X."/>
            <person name="Sun S."/>
            <person name="Hou Z."/>
            <person name="He W."/>
            <person name="Dai G."/>
            <person name="Sun C."/>
            <person name="Schmutz J."/>
            <person name="Leebens-Mack J.H."/>
            <person name="Li F.W."/>
            <person name="Wang L."/>
        </authorList>
    </citation>
    <scope>NUCLEOTIDE SEQUENCE [LARGE SCALE GENOMIC DNA]</scope>
    <source>
        <strain evidence="2">cv. PW_Plant_1</strain>
    </source>
</reference>
<gene>
    <name evidence="1" type="ORF">O6H91_07G063200</name>
</gene>
<dbReference type="Proteomes" id="UP001162992">
    <property type="component" value="Chromosome 7"/>
</dbReference>
<accession>A0ACC2D648</accession>
<keyword evidence="2" id="KW-1185">Reference proteome</keyword>
<sequence>MDRLLRIEPEEVVLHFEVGRRCAGMFILRNVMHTMPVAFKVLTTAPRKFGVKPPNGIIGPLGIATVEIVYGAHSDLPENYPFIQDQFLVKSVLAPVGARYETAPNDWFSCKQRQVYSDMSLRIVMVGGSILRSLVSTRSMELVREVLEREVDVDSVDEQQGNTAMHVAIANRRPEMVQLLLEFGANKEIKNREGHTALQEAVLLQDSLSAEVLLSKGADIEAKSPAGCTALHFAVDNKNLELVQILLNHGADVNAILENGRTPLYLAAANCDTDCVRLLMDRGAKLDAKGSNGSTALHKAAARGDTVLVKLLLSRGAEKKALTCDGKTPYDLAAEAGHRRLYDMLKLGDKLRLGSRQGDLEMVRQCVDQGASVDGQDQYGWSAMHYAAFKGHTDIVQYLIEKGADMECRDEEGYNALHCATEAGHKNVIQLLITKGAKVNVKVKQGSSALQIAQKMKYTGLIQLLSEQGNTKSNETSEENPEFFDTKKENSSSVAMKSSYGFMRTSVYDPDRQCVRVG</sequence>
<evidence type="ECO:0000313" key="1">
    <source>
        <dbReference type="EMBL" id="KAJ7549697.1"/>
    </source>
</evidence>
<dbReference type="EMBL" id="CM055098">
    <property type="protein sequence ID" value="KAJ7549697.1"/>
    <property type="molecule type" value="Genomic_DNA"/>
</dbReference>
<name>A0ACC2D648_DIPCM</name>
<comment type="caution">
    <text evidence="1">The sequence shown here is derived from an EMBL/GenBank/DDBJ whole genome shotgun (WGS) entry which is preliminary data.</text>
</comment>
<proteinExistence type="predicted"/>